<feature type="binding site" evidence="7">
    <location>
        <position position="43"/>
    </location>
    <ligand>
        <name>Zn(2+)</name>
        <dbReference type="ChEBI" id="CHEBI:29105"/>
    </ligand>
</feature>
<keyword evidence="4 7" id="KW-0862">Zinc</keyword>
<dbReference type="InterPro" id="IPR001765">
    <property type="entry name" value="Carbonic_anhydrase"/>
</dbReference>
<proteinExistence type="inferred from homology"/>
<gene>
    <name evidence="8" type="ORF">A33I_05070</name>
</gene>
<keyword evidence="9" id="KW-1185">Reference proteome</keyword>
<evidence type="ECO:0000256" key="1">
    <source>
        <dbReference type="ARBA" id="ARBA00006217"/>
    </source>
</evidence>
<dbReference type="GO" id="GO:0015976">
    <property type="term" value="P:carbon utilization"/>
    <property type="evidence" value="ECO:0007669"/>
    <property type="project" value="InterPro"/>
</dbReference>
<dbReference type="SMART" id="SM00947">
    <property type="entry name" value="Pro_CA"/>
    <property type="match status" value="1"/>
</dbReference>
<dbReference type="PANTHER" id="PTHR11002:SF76">
    <property type="entry name" value="CARBONIC ANHYDRASE"/>
    <property type="match status" value="1"/>
</dbReference>
<reference evidence="8 9" key="1">
    <citation type="journal article" date="2013" name="Genome Announc.">
        <title>Genome Sequence of the Extreme Obligate Alkaliphile Bacillus marmarensis Strain DSM 21297.</title>
        <authorList>
            <person name="Wernick D.G."/>
            <person name="Choi K.Y."/>
            <person name="Tat C.A."/>
            <person name="Lafontaine Rivera J.G."/>
            <person name="Liao J.C."/>
        </authorList>
    </citation>
    <scope>NUCLEOTIDE SEQUENCE [LARGE SCALE GENOMIC DNA]</scope>
    <source>
        <strain evidence="8 9">DSM 21297</strain>
    </source>
</reference>
<dbReference type="SUPFAM" id="SSF53056">
    <property type="entry name" value="beta-carbonic anhydrase, cab"/>
    <property type="match status" value="1"/>
</dbReference>
<evidence type="ECO:0000256" key="4">
    <source>
        <dbReference type="ARBA" id="ARBA00022833"/>
    </source>
</evidence>
<evidence type="ECO:0000313" key="8">
    <source>
        <dbReference type="EMBL" id="ERN54721.1"/>
    </source>
</evidence>
<comment type="cofactor">
    <cofactor evidence="7">
        <name>Zn(2+)</name>
        <dbReference type="ChEBI" id="CHEBI:29105"/>
    </cofactor>
    <text evidence="7">Binds 1 zinc ion per subunit.</text>
</comment>
<feature type="binding site" evidence="7">
    <location>
        <position position="100"/>
    </location>
    <ligand>
        <name>Zn(2+)</name>
        <dbReference type="ChEBI" id="CHEBI:29105"/>
    </ligand>
</feature>
<name>U6SVL5_9BACI</name>
<protein>
    <recommendedName>
        <fullName evidence="2">carbonic anhydrase</fullName>
        <ecNumber evidence="2">4.2.1.1</ecNumber>
    </recommendedName>
</protein>
<feature type="binding site" evidence="7">
    <location>
        <position position="97"/>
    </location>
    <ligand>
        <name>Zn(2+)</name>
        <dbReference type="ChEBI" id="CHEBI:29105"/>
    </ligand>
</feature>
<feature type="binding site" evidence="7">
    <location>
        <position position="41"/>
    </location>
    <ligand>
        <name>Zn(2+)</name>
        <dbReference type="ChEBI" id="CHEBI:29105"/>
    </ligand>
</feature>
<evidence type="ECO:0000256" key="7">
    <source>
        <dbReference type="PIRSR" id="PIRSR601765-1"/>
    </source>
</evidence>
<dbReference type="InterPro" id="IPR015892">
    <property type="entry name" value="Carbonic_anhydrase_CS"/>
</dbReference>
<sequence>MEKKQLQHQNETFLKEMREQDPHFFEKLKKGQHPEMFVLACSDSRVSPSVITNMPLGKMFIHRNIANQVNVADESFTASLYYALKHLKVADILILGHTSCGGVRAAAEGNTEDALAPWLASVRESLGGAGCEGLGEAASIKNVKTQMERLEKHPVYQQYGQGVSIVGAVFHVESGEIEWMN</sequence>
<evidence type="ECO:0000256" key="6">
    <source>
        <dbReference type="ARBA" id="ARBA00048348"/>
    </source>
</evidence>
<organism evidence="8 9">
    <name type="scientific">Alkalihalophilus marmarensis DSM 21297</name>
    <dbReference type="NCBI Taxonomy" id="1188261"/>
    <lineage>
        <taxon>Bacteria</taxon>
        <taxon>Bacillati</taxon>
        <taxon>Bacillota</taxon>
        <taxon>Bacilli</taxon>
        <taxon>Bacillales</taxon>
        <taxon>Bacillaceae</taxon>
        <taxon>Alkalihalophilus</taxon>
    </lineage>
</organism>
<dbReference type="RefSeq" id="WP_022626810.1">
    <property type="nucleotide sequence ID" value="NZ_ATAE01000005.1"/>
</dbReference>
<dbReference type="PANTHER" id="PTHR11002">
    <property type="entry name" value="CARBONIC ANHYDRASE"/>
    <property type="match status" value="1"/>
</dbReference>
<dbReference type="InterPro" id="IPR036874">
    <property type="entry name" value="Carbonic_anhydrase_sf"/>
</dbReference>
<evidence type="ECO:0000256" key="3">
    <source>
        <dbReference type="ARBA" id="ARBA00022723"/>
    </source>
</evidence>
<evidence type="ECO:0000256" key="2">
    <source>
        <dbReference type="ARBA" id="ARBA00012925"/>
    </source>
</evidence>
<evidence type="ECO:0000313" key="9">
    <source>
        <dbReference type="Proteomes" id="UP000017170"/>
    </source>
</evidence>
<dbReference type="PATRIC" id="fig|1188261.3.peg.417"/>
<dbReference type="Proteomes" id="UP000017170">
    <property type="component" value="Unassembled WGS sequence"/>
</dbReference>
<dbReference type="EMBL" id="ATAE01000005">
    <property type="protein sequence ID" value="ERN54721.1"/>
    <property type="molecule type" value="Genomic_DNA"/>
</dbReference>
<keyword evidence="5" id="KW-0456">Lyase</keyword>
<dbReference type="EC" id="4.2.1.1" evidence="2"/>
<accession>U6SVL5</accession>
<comment type="catalytic activity">
    <reaction evidence="6">
        <text>hydrogencarbonate + H(+) = CO2 + H2O</text>
        <dbReference type="Rhea" id="RHEA:10748"/>
        <dbReference type="ChEBI" id="CHEBI:15377"/>
        <dbReference type="ChEBI" id="CHEBI:15378"/>
        <dbReference type="ChEBI" id="CHEBI:16526"/>
        <dbReference type="ChEBI" id="CHEBI:17544"/>
        <dbReference type="EC" id="4.2.1.1"/>
    </reaction>
</comment>
<dbReference type="GO" id="GO:0008270">
    <property type="term" value="F:zinc ion binding"/>
    <property type="evidence" value="ECO:0007669"/>
    <property type="project" value="InterPro"/>
</dbReference>
<dbReference type="GO" id="GO:0004089">
    <property type="term" value="F:carbonate dehydratase activity"/>
    <property type="evidence" value="ECO:0007669"/>
    <property type="project" value="UniProtKB-EC"/>
</dbReference>
<evidence type="ECO:0000256" key="5">
    <source>
        <dbReference type="ARBA" id="ARBA00023239"/>
    </source>
</evidence>
<dbReference type="PROSITE" id="PS00704">
    <property type="entry name" value="PROK_CO2_ANHYDRASE_1"/>
    <property type="match status" value="1"/>
</dbReference>
<comment type="similarity">
    <text evidence="1">Belongs to the beta-class carbonic anhydrase family.</text>
</comment>
<comment type="caution">
    <text evidence="8">The sequence shown here is derived from an EMBL/GenBank/DDBJ whole genome shotgun (WGS) entry which is preliminary data.</text>
</comment>
<keyword evidence="3 7" id="KW-0479">Metal-binding</keyword>
<dbReference type="AlphaFoldDB" id="U6SVL5"/>
<dbReference type="Pfam" id="PF00484">
    <property type="entry name" value="Pro_CA"/>
    <property type="match status" value="1"/>
</dbReference>
<dbReference type="Gene3D" id="3.40.1050.10">
    <property type="entry name" value="Carbonic anhydrase"/>
    <property type="match status" value="1"/>
</dbReference>